<evidence type="ECO:0000313" key="2">
    <source>
        <dbReference type="Proteomes" id="UP000018211"/>
    </source>
</evidence>
<proteinExistence type="predicted"/>
<accession>A0AAV2VN70</accession>
<dbReference type="Proteomes" id="UP000018211">
    <property type="component" value="Unassembled WGS sequence"/>
</dbReference>
<protein>
    <submittedName>
        <fullName evidence="1">Uncharacterized protein</fullName>
    </submittedName>
</protein>
<sequence length="61" mass="7423">MLILDMFIYYPNYSLIFEMHAKYKLLGELYIAIFINHKPLNVFTDKHLYSLVLIFETDNYQ</sequence>
<name>A0AAV2VN70_9VIBR</name>
<reference evidence="1 2" key="1">
    <citation type="journal article" date="2013" name="ISME J.">
        <title>Comparative genomics of pathogenic lineages of Vibrio nigripulchritudo identifies virulence-associated traits.</title>
        <authorList>
            <person name="Goudenege D."/>
            <person name="Labreuche Y."/>
            <person name="Krin E."/>
            <person name="Ansquer D."/>
            <person name="Mangenot S."/>
            <person name="Calteau A."/>
            <person name="Medigue C."/>
            <person name="Mazel D."/>
            <person name="Polz M.F."/>
            <person name="Le Roux F."/>
        </authorList>
    </citation>
    <scope>NUCLEOTIDE SEQUENCE [LARGE SCALE GENOMIC DNA]</scope>
    <source>
        <strain evidence="1 2">SOn1</strain>
    </source>
</reference>
<dbReference type="AlphaFoldDB" id="A0AAV2VN70"/>
<dbReference type="EMBL" id="CAOF01000076">
    <property type="protein sequence ID" value="CCO46079.1"/>
    <property type="molecule type" value="Genomic_DNA"/>
</dbReference>
<organism evidence="1 2">
    <name type="scientific">Vibrio nigripulchritudo SOn1</name>
    <dbReference type="NCBI Taxonomy" id="1238450"/>
    <lineage>
        <taxon>Bacteria</taxon>
        <taxon>Pseudomonadati</taxon>
        <taxon>Pseudomonadota</taxon>
        <taxon>Gammaproteobacteria</taxon>
        <taxon>Vibrionales</taxon>
        <taxon>Vibrionaceae</taxon>
        <taxon>Vibrio</taxon>
    </lineage>
</organism>
<evidence type="ECO:0000313" key="1">
    <source>
        <dbReference type="EMBL" id="CCO46079.1"/>
    </source>
</evidence>
<comment type="caution">
    <text evidence="1">The sequence shown here is derived from an EMBL/GenBank/DDBJ whole genome shotgun (WGS) entry which is preliminary data.</text>
</comment>
<gene>
    <name evidence="1" type="ORF">VIBNISOn1_1670003</name>
</gene>